<dbReference type="InterPro" id="IPR050205">
    <property type="entry name" value="CDPK_Ser/Thr_kinases"/>
</dbReference>
<name>A0A0G4GR90_VITBC</name>
<proteinExistence type="predicted"/>
<dbReference type="InParanoid" id="A0A0G4GR90"/>
<organism evidence="9 10">
    <name type="scientific">Vitrella brassicaformis (strain CCMP3155)</name>
    <dbReference type="NCBI Taxonomy" id="1169540"/>
    <lineage>
        <taxon>Eukaryota</taxon>
        <taxon>Sar</taxon>
        <taxon>Alveolata</taxon>
        <taxon>Colpodellida</taxon>
        <taxon>Vitrellaceae</taxon>
        <taxon>Vitrella</taxon>
    </lineage>
</organism>
<evidence type="ECO:0000256" key="2">
    <source>
        <dbReference type="ARBA" id="ARBA00022679"/>
    </source>
</evidence>
<keyword evidence="10" id="KW-1185">Reference proteome</keyword>
<evidence type="ECO:0000256" key="5">
    <source>
        <dbReference type="ARBA" id="ARBA00022840"/>
    </source>
</evidence>
<dbReference type="SMART" id="SM00220">
    <property type="entry name" value="S_TKc"/>
    <property type="match status" value="1"/>
</dbReference>
<dbReference type="Gene3D" id="1.10.510.10">
    <property type="entry name" value="Transferase(Phosphotransferase) domain 1"/>
    <property type="match status" value="2"/>
</dbReference>
<feature type="domain" description="Protein kinase" evidence="8">
    <location>
        <begin position="296"/>
        <end position="593"/>
    </location>
</feature>
<dbReference type="PROSITE" id="PS50011">
    <property type="entry name" value="PROTEIN_KINASE_DOM"/>
    <property type="match status" value="2"/>
</dbReference>
<accession>A0A0G4GR90</accession>
<dbReference type="GO" id="GO:0005524">
    <property type="term" value="F:ATP binding"/>
    <property type="evidence" value="ECO:0007669"/>
    <property type="project" value="UniProtKB-UniRule"/>
</dbReference>
<dbReference type="GO" id="GO:0004674">
    <property type="term" value="F:protein serine/threonine kinase activity"/>
    <property type="evidence" value="ECO:0007669"/>
    <property type="project" value="UniProtKB-KW"/>
</dbReference>
<gene>
    <name evidence="9" type="ORF">Vbra_18419</name>
</gene>
<evidence type="ECO:0000259" key="8">
    <source>
        <dbReference type="PROSITE" id="PS50011"/>
    </source>
</evidence>
<dbReference type="AlphaFoldDB" id="A0A0G4GR90"/>
<dbReference type="Proteomes" id="UP000041254">
    <property type="component" value="Unassembled WGS sequence"/>
</dbReference>
<reference evidence="9 10" key="1">
    <citation type="submission" date="2014-11" db="EMBL/GenBank/DDBJ databases">
        <authorList>
            <person name="Zhu J."/>
            <person name="Qi W."/>
            <person name="Song R."/>
        </authorList>
    </citation>
    <scope>NUCLEOTIDE SEQUENCE [LARGE SCALE GENOMIC DNA]</scope>
</reference>
<evidence type="ECO:0000256" key="1">
    <source>
        <dbReference type="ARBA" id="ARBA00022527"/>
    </source>
</evidence>
<feature type="region of interest" description="Disordered" evidence="7">
    <location>
        <begin position="132"/>
        <end position="187"/>
    </location>
</feature>
<sequence length="1026" mass="114314">MTVFRLGMEPLVWLLARRVRLKTHEMSGEEYPCSAAASGMDDILPLELDSGAADEQSHCGESSAHGYSRLDTLTSTPSGIRPSHRSTPPSDEPLTSGLRSSRRESDDALEDGSPPAAAADSWRFWRTSFARSESDDEHDQDHHDGSSGEWEPWPSVVYEDESSQSWGEEGRPQVPGRTVLDSDDSEMACSVAAESPPAHVGHDDECECGGEASVESLRESIETIFDSNFDSDKHFLDSNMASLLQGYKEASESSDSGSLWHELVRLLRVTARQISKCREDLSDYPHLVLSAADQSGRTRDIIGEGAYAQVYSVSSASSAGESKSALKVYKIRCKASKSLSTAYALATQEVLNLRYCKQGAIPNTLTTQGVCLTYTSCLDDPLSLAPAYSECESVYDVLDAILPRPAVSLELPSSAQPLPQRLTHEDRPLTSHQKARISLELAQTVRRCHQKGLLLNNLKPQHVLVLRDGFSVRLCGMGGMVRLQHGETTLAKDDYRYRTTPAFSPPEVFDPDVQCVDKATDIWLLGCILAVIWGGEEFSFADYHDIEAYIVENGLPYLRLPKVAPAAIQELLCTMLQPNQMDRPSIGHVYDVLVREAQRCQRVPAPSSLFRRAKALWEEQWDNENDFMQSDVGRLLETYQQASLRERGDSYRWRIVVDMLGNFALAKKMALEKLPEPLKKDWRFTKDNTDVHMRNGSPVVLRDGTFAVTYRADLFHGDDQPFGTEQAVALRVYNTELGLTVFDAAVRECVNFYECTIARKMPFIGRLSGVSFAFTPVSDLPSSPSDLQPLELLEAIMPRPAVAVELPASGSEAYTAIGLHEHLSPRTSGRVLTCAEALELSHSLVEMVAACHEQGRLLMNFKAQHMLYLPECREIGRRLMLMDLGAMVQLPEGGVLQKDDFFRYTVEYSPPESLDSNVQDVGLACDLWSLGCILNIIWGGEEIETDPDEMRRRVLVERLPPQRIAPGAPFPIRHLISQLWAFEPDDRPSTRQVVHFFMHHAPMGDGSWRPKALQGIYQDSDNEEPN</sequence>
<dbReference type="EMBL" id="CDMY01000770">
    <property type="protein sequence ID" value="CEM33021.1"/>
    <property type="molecule type" value="Genomic_DNA"/>
</dbReference>
<protein>
    <recommendedName>
        <fullName evidence="8">Protein kinase domain-containing protein</fullName>
    </recommendedName>
</protein>
<feature type="domain" description="Protein kinase" evidence="8">
    <location>
        <begin position="695"/>
        <end position="998"/>
    </location>
</feature>
<evidence type="ECO:0000313" key="10">
    <source>
        <dbReference type="Proteomes" id="UP000041254"/>
    </source>
</evidence>
<feature type="binding site" evidence="6">
    <location>
        <position position="327"/>
    </location>
    <ligand>
        <name>ATP</name>
        <dbReference type="ChEBI" id="CHEBI:30616"/>
    </ligand>
</feature>
<keyword evidence="2" id="KW-0808">Transferase</keyword>
<evidence type="ECO:0000256" key="3">
    <source>
        <dbReference type="ARBA" id="ARBA00022741"/>
    </source>
</evidence>
<dbReference type="InterPro" id="IPR011009">
    <property type="entry name" value="Kinase-like_dom_sf"/>
</dbReference>
<dbReference type="Pfam" id="PF00069">
    <property type="entry name" value="Pkinase"/>
    <property type="match status" value="2"/>
</dbReference>
<dbReference type="InterPro" id="IPR000719">
    <property type="entry name" value="Prot_kinase_dom"/>
</dbReference>
<dbReference type="PROSITE" id="PS00107">
    <property type="entry name" value="PROTEIN_KINASE_ATP"/>
    <property type="match status" value="1"/>
</dbReference>
<keyword evidence="1" id="KW-0723">Serine/threonine-protein kinase</keyword>
<dbReference type="PANTHER" id="PTHR24349">
    <property type="entry name" value="SERINE/THREONINE-PROTEIN KINASE"/>
    <property type="match status" value="1"/>
</dbReference>
<dbReference type="SUPFAM" id="SSF56112">
    <property type="entry name" value="Protein kinase-like (PK-like)"/>
    <property type="match status" value="2"/>
</dbReference>
<evidence type="ECO:0000313" key="9">
    <source>
        <dbReference type="EMBL" id="CEM33021.1"/>
    </source>
</evidence>
<dbReference type="InterPro" id="IPR017441">
    <property type="entry name" value="Protein_kinase_ATP_BS"/>
</dbReference>
<feature type="region of interest" description="Disordered" evidence="7">
    <location>
        <begin position="51"/>
        <end position="120"/>
    </location>
</feature>
<dbReference type="STRING" id="1169540.A0A0G4GR90"/>
<keyword evidence="4" id="KW-0418">Kinase</keyword>
<evidence type="ECO:0000256" key="6">
    <source>
        <dbReference type="PROSITE-ProRule" id="PRU10141"/>
    </source>
</evidence>
<keyword evidence="5 6" id="KW-0067">ATP-binding</keyword>
<keyword evidence="3 6" id="KW-0547">Nucleotide-binding</keyword>
<evidence type="ECO:0000256" key="4">
    <source>
        <dbReference type="ARBA" id="ARBA00022777"/>
    </source>
</evidence>
<evidence type="ECO:0000256" key="7">
    <source>
        <dbReference type="SAM" id="MobiDB-lite"/>
    </source>
</evidence>
<dbReference type="VEuPathDB" id="CryptoDB:Vbra_18419"/>